<keyword evidence="2" id="KW-1185">Reference proteome</keyword>
<name>A0A9W6X3H2_9STRA</name>
<comment type="caution">
    <text evidence="1">The sequence shown here is derived from an EMBL/GenBank/DDBJ whole genome shotgun (WGS) entry which is preliminary data.</text>
</comment>
<accession>A0A9W6X3H2</accession>
<dbReference type="EMBL" id="BSXT01000542">
    <property type="protein sequence ID" value="GMF29669.1"/>
    <property type="molecule type" value="Genomic_DNA"/>
</dbReference>
<evidence type="ECO:0000313" key="1">
    <source>
        <dbReference type="EMBL" id="GMF29669.1"/>
    </source>
</evidence>
<protein>
    <submittedName>
        <fullName evidence="1">Unnamed protein product</fullName>
    </submittedName>
</protein>
<proteinExistence type="predicted"/>
<gene>
    <name evidence="1" type="ORF">Pfra01_000640100</name>
</gene>
<dbReference type="AlphaFoldDB" id="A0A9W6X3H2"/>
<evidence type="ECO:0000313" key="2">
    <source>
        <dbReference type="Proteomes" id="UP001165121"/>
    </source>
</evidence>
<dbReference type="OrthoDB" id="156176at2759"/>
<sequence length="229" mass="25013">MNPSDIVNGQFAAVPAITSISGPSDAVDWLVGMDEIFTRVATGGLSSLPPNGLAAMEIMKSDIAANPALVNNPSVLKHVLHLLPSLWDVGFWYKPVKEWKMSFGLIYNQTVAAAKVAKDAKCYDAAVNATALIVRFTKDQVFWDGEDHGDSVQLQGQNKDYLAYLPDLVQQLSKQKDFSVTEAQLRKFMATKFPSKTKGMDMAVAFPVYVDTSIYRASDAAALNNFVNT</sequence>
<organism evidence="1 2">
    <name type="scientific">Phytophthora fragariaefolia</name>
    <dbReference type="NCBI Taxonomy" id="1490495"/>
    <lineage>
        <taxon>Eukaryota</taxon>
        <taxon>Sar</taxon>
        <taxon>Stramenopiles</taxon>
        <taxon>Oomycota</taxon>
        <taxon>Peronosporomycetes</taxon>
        <taxon>Peronosporales</taxon>
        <taxon>Peronosporaceae</taxon>
        <taxon>Phytophthora</taxon>
    </lineage>
</organism>
<reference evidence="1" key="1">
    <citation type="submission" date="2023-04" db="EMBL/GenBank/DDBJ databases">
        <title>Phytophthora fragariaefolia NBRC 109709.</title>
        <authorList>
            <person name="Ichikawa N."/>
            <person name="Sato H."/>
            <person name="Tonouchi N."/>
        </authorList>
    </citation>
    <scope>NUCLEOTIDE SEQUENCE</scope>
    <source>
        <strain evidence="1">NBRC 109709</strain>
    </source>
</reference>
<dbReference type="Proteomes" id="UP001165121">
    <property type="component" value="Unassembled WGS sequence"/>
</dbReference>